<dbReference type="EMBL" id="MFAE01000006">
    <property type="protein sequence ID" value="OGD67314.1"/>
    <property type="molecule type" value="Genomic_DNA"/>
</dbReference>
<sequence length="87" mass="9477">MTRGGPFMKTDKGGKAKPSIPQDLFKEQPCIGRGCKKIIKGILECNYITTKERCGCPQCPGCGEEKNVGPFCQECYITSNTIGQEVS</sequence>
<protein>
    <submittedName>
        <fullName evidence="2">Uncharacterized protein</fullName>
    </submittedName>
</protein>
<proteinExistence type="predicted"/>
<name>A0A1F5EJC4_9BACT</name>
<evidence type="ECO:0000313" key="3">
    <source>
        <dbReference type="Proteomes" id="UP000179003"/>
    </source>
</evidence>
<reference evidence="2 3" key="1">
    <citation type="journal article" date="2016" name="Nat. Commun.">
        <title>Thousands of microbial genomes shed light on interconnected biogeochemical processes in an aquifer system.</title>
        <authorList>
            <person name="Anantharaman K."/>
            <person name="Brown C.T."/>
            <person name="Hug L.A."/>
            <person name="Sharon I."/>
            <person name="Castelle C.J."/>
            <person name="Probst A.J."/>
            <person name="Thomas B.C."/>
            <person name="Singh A."/>
            <person name="Wilkins M.J."/>
            <person name="Karaoz U."/>
            <person name="Brodie E.L."/>
            <person name="Williams K.H."/>
            <person name="Hubbard S.S."/>
            <person name="Banfield J.F."/>
        </authorList>
    </citation>
    <scope>NUCLEOTIDE SEQUENCE [LARGE SCALE GENOMIC DNA]</scope>
</reference>
<evidence type="ECO:0000256" key="1">
    <source>
        <dbReference type="SAM" id="MobiDB-lite"/>
    </source>
</evidence>
<evidence type="ECO:0000313" key="2">
    <source>
        <dbReference type="EMBL" id="OGD67314.1"/>
    </source>
</evidence>
<comment type="caution">
    <text evidence="2">The sequence shown here is derived from an EMBL/GenBank/DDBJ whole genome shotgun (WGS) entry which is preliminary data.</text>
</comment>
<dbReference type="Proteomes" id="UP000179003">
    <property type="component" value="Unassembled WGS sequence"/>
</dbReference>
<dbReference type="AlphaFoldDB" id="A0A1F5EJC4"/>
<dbReference type="STRING" id="1797582.A2442_00920"/>
<gene>
    <name evidence="2" type="ORF">A2442_00920</name>
</gene>
<accession>A0A1F5EJC4</accession>
<organism evidence="2 3">
    <name type="scientific">Candidatus Campbellbacteria bacterium RIFOXYC2_FULL_35_25</name>
    <dbReference type="NCBI Taxonomy" id="1797582"/>
    <lineage>
        <taxon>Bacteria</taxon>
        <taxon>Candidatus Campbelliibacteriota</taxon>
    </lineage>
</organism>
<feature type="region of interest" description="Disordered" evidence="1">
    <location>
        <begin position="1"/>
        <end position="20"/>
    </location>
</feature>